<feature type="compositionally biased region" description="Low complexity" evidence="4">
    <location>
        <begin position="464"/>
        <end position="490"/>
    </location>
</feature>
<dbReference type="STRING" id="1183438.GKIL_2464"/>
<reference evidence="6 7" key="1">
    <citation type="journal article" date="2013" name="PLoS ONE">
        <title>Cultivation and Complete Genome Sequencing of Gloeobacter kilaueensis sp. nov., from a Lava Cave in Kilauea Caldera, Hawai'i.</title>
        <authorList>
            <person name="Saw J.H."/>
            <person name="Schatz M."/>
            <person name="Brown M.V."/>
            <person name="Kunkel D.D."/>
            <person name="Foster J.S."/>
            <person name="Shick H."/>
            <person name="Christensen S."/>
            <person name="Hou S."/>
            <person name="Wan X."/>
            <person name="Donachie S.P."/>
        </authorList>
    </citation>
    <scope>NUCLEOTIDE SEQUENCE [LARGE SCALE GENOMIC DNA]</scope>
    <source>
        <strain evidence="7">JS</strain>
    </source>
</reference>
<proteinExistence type="predicted"/>
<dbReference type="PANTHER" id="PTHR22990">
    <property type="entry name" value="F-BOX ONLY PROTEIN"/>
    <property type="match status" value="1"/>
</dbReference>
<evidence type="ECO:0000313" key="6">
    <source>
        <dbReference type="EMBL" id="AGY58710.1"/>
    </source>
</evidence>
<dbReference type="InterPro" id="IPR036680">
    <property type="entry name" value="SPOR-like_sf"/>
</dbReference>
<name>U5QM00_GLOK1</name>
<dbReference type="InterPro" id="IPR006626">
    <property type="entry name" value="PbH1"/>
</dbReference>
<gene>
    <name evidence="6" type="primary">kgd</name>
    <name evidence="6" type="ORF">GKIL_2464</name>
</gene>
<dbReference type="SUPFAM" id="SSF110997">
    <property type="entry name" value="Sporulation related repeat"/>
    <property type="match status" value="1"/>
</dbReference>
<dbReference type="GO" id="GO:0042834">
    <property type="term" value="F:peptidoglycan binding"/>
    <property type="evidence" value="ECO:0007669"/>
    <property type="project" value="InterPro"/>
</dbReference>
<evidence type="ECO:0000256" key="4">
    <source>
        <dbReference type="SAM" id="MobiDB-lite"/>
    </source>
</evidence>
<dbReference type="Gene3D" id="3.30.1910.20">
    <property type="entry name" value="asparaginyl-tRNA synthetase, N-terminal domain"/>
    <property type="match status" value="1"/>
</dbReference>
<evidence type="ECO:0000256" key="3">
    <source>
        <dbReference type="ARBA" id="ARBA00022786"/>
    </source>
</evidence>
<dbReference type="eggNOG" id="COG3420">
    <property type="taxonomic scope" value="Bacteria"/>
</dbReference>
<feature type="domain" description="SPOR" evidence="5">
    <location>
        <begin position="371"/>
        <end position="458"/>
    </location>
</feature>
<dbReference type="Gene3D" id="3.30.70.1070">
    <property type="entry name" value="Sporulation related repeat"/>
    <property type="match status" value="1"/>
</dbReference>
<dbReference type="Proteomes" id="UP000017396">
    <property type="component" value="Chromosome"/>
</dbReference>
<evidence type="ECO:0000256" key="1">
    <source>
        <dbReference type="ARBA" id="ARBA00004906"/>
    </source>
</evidence>
<dbReference type="AlphaFoldDB" id="U5QM00"/>
<comment type="pathway">
    <text evidence="1">Protein modification; protein ubiquitination.</text>
</comment>
<dbReference type="SUPFAM" id="SSF51126">
    <property type="entry name" value="Pectin lyase-like"/>
    <property type="match status" value="1"/>
</dbReference>
<dbReference type="InterPro" id="IPR012334">
    <property type="entry name" value="Pectin_lyas_fold"/>
</dbReference>
<protein>
    <submittedName>
        <fullName evidence="6">Alpha-ketoglutarate decarboxylase</fullName>
    </submittedName>
</protein>
<accession>U5QM00</accession>
<dbReference type="Pfam" id="PF05036">
    <property type="entry name" value="SPOR"/>
    <property type="match status" value="1"/>
</dbReference>
<evidence type="ECO:0000256" key="2">
    <source>
        <dbReference type="ARBA" id="ARBA00022737"/>
    </source>
</evidence>
<dbReference type="PROSITE" id="PS51724">
    <property type="entry name" value="SPOR"/>
    <property type="match status" value="1"/>
</dbReference>
<dbReference type="NCBIfam" id="TIGR03804">
    <property type="entry name" value="para_beta_helix"/>
    <property type="match status" value="2"/>
</dbReference>
<dbReference type="KEGG" id="glj:GKIL_2464"/>
<dbReference type="InterPro" id="IPR011050">
    <property type="entry name" value="Pectin_lyase_fold/virulence"/>
</dbReference>
<dbReference type="RefSeq" id="WP_023173890.1">
    <property type="nucleotide sequence ID" value="NC_022600.1"/>
</dbReference>
<dbReference type="Pfam" id="PF07602">
    <property type="entry name" value="DUF1565"/>
    <property type="match status" value="1"/>
</dbReference>
<keyword evidence="7" id="KW-1185">Reference proteome</keyword>
<dbReference type="InterPro" id="IPR011459">
    <property type="entry name" value="DUF1565"/>
</dbReference>
<dbReference type="InterPro" id="IPR007730">
    <property type="entry name" value="SPOR-like_dom"/>
</dbReference>
<dbReference type="HOGENOM" id="CLU_030012_0_0_3"/>
<evidence type="ECO:0000313" key="7">
    <source>
        <dbReference type="Proteomes" id="UP000017396"/>
    </source>
</evidence>
<dbReference type="SMART" id="SM00710">
    <property type="entry name" value="PbH1"/>
    <property type="match status" value="6"/>
</dbReference>
<feature type="region of interest" description="Disordered" evidence="4">
    <location>
        <begin position="449"/>
        <end position="490"/>
    </location>
</feature>
<dbReference type="Gene3D" id="2.160.20.10">
    <property type="entry name" value="Single-stranded right-handed beta-helix, Pectin lyase-like"/>
    <property type="match status" value="1"/>
</dbReference>
<dbReference type="InterPro" id="IPR051550">
    <property type="entry name" value="SCF-Subunits/Alg-Epimerases"/>
</dbReference>
<dbReference type="InterPro" id="IPR022441">
    <property type="entry name" value="Para_beta_helix_rpt-2"/>
</dbReference>
<evidence type="ECO:0000259" key="5">
    <source>
        <dbReference type="PROSITE" id="PS51724"/>
    </source>
</evidence>
<keyword evidence="3" id="KW-0833">Ubl conjugation pathway</keyword>
<dbReference type="PANTHER" id="PTHR22990:SF15">
    <property type="entry name" value="F-BOX ONLY PROTEIN 10"/>
    <property type="match status" value="1"/>
</dbReference>
<dbReference type="EMBL" id="CP003587">
    <property type="protein sequence ID" value="AGY58710.1"/>
    <property type="molecule type" value="Genomic_DNA"/>
</dbReference>
<sequence>MKFSAKMVRSLTGWTLALSLLGPGASITRMVQAEPESSQELSAVHVDPINGNDSAGDGTKQNPFKTISRAAKAVPARGVLQLAEGEYSEASGEQFPLRLDGLELVGNESTKGEGIKIVGGGKHTSPTFASQDVTIVIGKGVTIRGVTISNPNNRGYGLWIESVSPVISDNSFIGSAHDGIFISGTSSAKINHNTFSQNIADGLTAADLSTPTIENNVFENTGFAINVTGKSRPRILGNIVRNNMDGVVIEGRAEPVLRNNTIANNKRSGVVVILLANADLGNESEAGNNTFADNGKADVNNVTKPAIPIVALGNKWLKPLLAGQVTAEAEIVALAAQNLPTQTDSFWVLVNESKPSRLSSIKGLALKPKSQSYQGKSYLQVGTFTTQDNADRLVQQLNEKGFKAIIVPAARPASKNVTTSAANKPVAPKAEPVAAIAATGAAKPVAKTAGPDTKVVAPPTTTRASEPVAKAAPKPEAPVPAKAPKAAEPAKSVLQSATSEPLAATTAKSATAYRVLVTGSSDADLPRLKELVSKVLPQTHDGKPAYQVGVFASEDNANHLVQLLSDKGFRAILVPSSLPGGAT</sequence>
<organism evidence="6 7">
    <name type="scientific">Gloeobacter kilaueensis (strain ATCC BAA-2537 / CCAP 1431/1 / ULC 316 / JS1)</name>
    <dbReference type="NCBI Taxonomy" id="1183438"/>
    <lineage>
        <taxon>Bacteria</taxon>
        <taxon>Bacillati</taxon>
        <taxon>Cyanobacteriota</taxon>
        <taxon>Cyanophyceae</taxon>
        <taxon>Gloeobacterales</taxon>
        <taxon>Gloeobacteraceae</taxon>
        <taxon>Gloeobacter</taxon>
    </lineage>
</organism>
<keyword evidence="2" id="KW-0677">Repeat</keyword>